<protein>
    <submittedName>
        <fullName evidence="1">Uncharacterized protein</fullName>
    </submittedName>
</protein>
<gene>
    <name evidence="1" type="ORF">SAMN05216266_101437</name>
</gene>
<keyword evidence="2" id="KW-1185">Reference proteome</keyword>
<name>A0A1I0VR73_9PSEU</name>
<reference evidence="2" key="1">
    <citation type="submission" date="2016-10" db="EMBL/GenBank/DDBJ databases">
        <authorList>
            <person name="Varghese N."/>
            <person name="Submissions S."/>
        </authorList>
    </citation>
    <scope>NUCLEOTIDE SEQUENCE [LARGE SCALE GENOMIC DNA]</scope>
    <source>
        <strain evidence="2">CGMCC 4.3568</strain>
    </source>
</reference>
<dbReference type="EMBL" id="FOKG01000001">
    <property type="protein sequence ID" value="SFA78885.1"/>
    <property type="molecule type" value="Genomic_DNA"/>
</dbReference>
<evidence type="ECO:0000313" key="2">
    <source>
        <dbReference type="Proteomes" id="UP000243799"/>
    </source>
</evidence>
<dbReference type="AlphaFoldDB" id="A0A1I0VR73"/>
<accession>A0A1I0VR73</accession>
<evidence type="ECO:0000313" key="1">
    <source>
        <dbReference type="EMBL" id="SFA78885.1"/>
    </source>
</evidence>
<proteinExistence type="predicted"/>
<dbReference type="Proteomes" id="UP000243799">
    <property type="component" value="Unassembled WGS sequence"/>
</dbReference>
<organism evidence="1 2">
    <name type="scientific">Amycolatopsis marina</name>
    <dbReference type="NCBI Taxonomy" id="490629"/>
    <lineage>
        <taxon>Bacteria</taxon>
        <taxon>Bacillati</taxon>
        <taxon>Actinomycetota</taxon>
        <taxon>Actinomycetes</taxon>
        <taxon>Pseudonocardiales</taxon>
        <taxon>Pseudonocardiaceae</taxon>
        <taxon>Amycolatopsis</taxon>
    </lineage>
</organism>
<sequence length="148" mass="16635">MPWWHYRFLVNLDRTDRHGPAEVLVAYLRTAGFTVDAGDSPGEYVVTACQNDPMPLRPRVSLPDDLIMEYLDELERTPGATGGLTALSITEVHLEEALSAGVEYRPTTAVGVRRRRGGVEFFWERLAAPPAPEYDAPPEDLEWRADRP</sequence>